<sequence length="351" mass="40100">MSPRKLTESDKQEILTLYRMPQETTSTLADRFQVSSSTISRFLKSNLAEDEYEDLIQQKRLSRTPTGAAQVMSLYEQQQDPEESENEDHPETEAIPTPSGNLTLRLKEELDSNLTEETDKPLRSRPILTRSKTESPSDRPSESQPHQLELLSERPLESDFELIPSESADQRKPKPIPKKKITVGSLVSGEDYFELDDDENDVHTLEEMLGEDIGDLDDEDEDLDDYDEDDWDEDDDEPTIPHTHGDKVNVLPLSEAAFPRTCYLVIDRSGELITRPLEEFRDLGNIPLDEVQQETLPVFDNHRVARRFSKRSQRVIKVPDGSLFQKTQPHLQAKGITRLLLDGQVYSLGLN</sequence>
<organism evidence="2 3">
    <name type="scientific">Spirulina subsalsa FACHB-351</name>
    <dbReference type="NCBI Taxonomy" id="234711"/>
    <lineage>
        <taxon>Bacteria</taxon>
        <taxon>Bacillati</taxon>
        <taxon>Cyanobacteriota</taxon>
        <taxon>Cyanophyceae</taxon>
        <taxon>Spirulinales</taxon>
        <taxon>Spirulinaceae</taxon>
        <taxon>Spirulina</taxon>
    </lineage>
</organism>
<protein>
    <recommendedName>
        <fullName evidence="4">Transposase</fullName>
    </recommendedName>
</protein>
<dbReference type="Proteomes" id="UP001526426">
    <property type="component" value="Unassembled WGS sequence"/>
</dbReference>
<evidence type="ECO:0000313" key="3">
    <source>
        <dbReference type="Proteomes" id="UP001526426"/>
    </source>
</evidence>
<keyword evidence="3" id="KW-1185">Reference proteome</keyword>
<evidence type="ECO:0000313" key="2">
    <source>
        <dbReference type="EMBL" id="MCW6036528.1"/>
    </source>
</evidence>
<proteinExistence type="predicted"/>
<dbReference type="EMBL" id="JAIHOM010000039">
    <property type="protein sequence ID" value="MCW6036528.1"/>
    <property type="molecule type" value="Genomic_DNA"/>
</dbReference>
<feature type="region of interest" description="Disordered" evidence="1">
    <location>
        <begin position="59"/>
        <end position="156"/>
    </location>
</feature>
<name>A0ABT3L4S9_9CYAN</name>
<reference evidence="2 3" key="1">
    <citation type="submission" date="2021-08" db="EMBL/GenBank/DDBJ databases">
        <title>Draft genome sequence of Spirulina subsalsa with high tolerance to salinity and hype-accumulation of phycocyanin.</title>
        <authorList>
            <person name="Pei H."/>
            <person name="Jiang L."/>
        </authorList>
    </citation>
    <scope>NUCLEOTIDE SEQUENCE [LARGE SCALE GENOMIC DNA]</scope>
    <source>
        <strain evidence="2 3">FACHB-351</strain>
    </source>
</reference>
<feature type="region of interest" description="Disordered" evidence="1">
    <location>
        <begin position="210"/>
        <end position="246"/>
    </location>
</feature>
<feature type="compositionally biased region" description="Basic and acidic residues" evidence="1">
    <location>
        <begin position="131"/>
        <end position="141"/>
    </location>
</feature>
<comment type="caution">
    <text evidence="2">The sequence shown here is derived from an EMBL/GenBank/DDBJ whole genome shotgun (WGS) entry which is preliminary data.</text>
</comment>
<gene>
    <name evidence="2" type="ORF">K4A83_09655</name>
</gene>
<feature type="compositionally biased region" description="Acidic residues" evidence="1">
    <location>
        <begin position="210"/>
        <end position="238"/>
    </location>
</feature>
<evidence type="ECO:0008006" key="4">
    <source>
        <dbReference type="Google" id="ProtNLM"/>
    </source>
</evidence>
<accession>A0ABT3L4S9</accession>
<evidence type="ECO:0000256" key="1">
    <source>
        <dbReference type="SAM" id="MobiDB-lite"/>
    </source>
</evidence>
<dbReference type="RefSeq" id="WP_265264298.1">
    <property type="nucleotide sequence ID" value="NZ_JAIHOM010000039.1"/>
</dbReference>